<evidence type="ECO:0000256" key="1">
    <source>
        <dbReference type="ARBA" id="ARBA00005725"/>
    </source>
</evidence>
<dbReference type="SUPFAM" id="SSF51735">
    <property type="entry name" value="NAD(P)-binding Rossmann-fold domains"/>
    <property type="match status" value="1"/>
</dbReference>
<dbReference type="InParanoid" id="A0A132B5A6"/>
<dbReference type="OrthoDB" id="419598at2759"/>
<keyword evidence="3" id="KW-0560">Oxidoreductase</keyword>
<name>A0A132B5A6_MOLSC</name>
<keyword evidence="2" id="KW-0521">NADP</keyword>
<dbReference type="GeneID" id="28831463"/>
<sequence>MAHIEKVAIIGAGGRIGSAFTREILRTGKHAVTAITHKDSKTASIPGLKVAVVDYDDDASLIPALTGQQFLIITLSMNAPGDLHARILKAAGEAGVSWVMPNIYGGDIQNKAVMEETLNGKSYKARLAEFEGVNVSRVVLVCGFWYEFGLASKEPFFGFDVADRSLTFYDDGNTKIDVSTWDQCGRAVAAFLSLPVDGPSPCMADWKNKPLYINSFKVSQRDMLDSLNRVLETTDSDWTIDSEVTEVRFKRGLAELQSGNAMLGFPTASYARIFYPDGVGDFGSRWGLSDRLLGLPQESLDDATKKVVEMVKNGWTPF</sequence>
<evidence type="ECO:0000259" key="4">
    <source>
        <dbReference type="Pfam" id="PF13460"/>
    </source>
</evidence>
<dbReference type="InterPro" id="IPR051609">
    <property type="entry name" value="NmrA/Isoflavone_reductase-like"/>
</dbReference>
<dbReference type="InterPro" id="IPR016040">
    <property type="entry name" value="NAD(P)-bd_dom"/>
</dbReference>
<reference evidence="5 6" key="1">
    <citation type="submission" date="2015-10" db="EMBL/GenBank/DDBJ databases">
        <title>Full genome of DAOMC 229536 Phialocephala scopiformis, a fungal endophyte of spruce producing the potent anti-insectan compound rugulosin.</title>
        <authorList>
            <consortium name="DOE Joint Genome Institute"/>
            <person name="Walker A.K."/>
            <person name="Frasz S.L."/>
            <person name="Seifert K.A."/>
            <person name="Miller J.D."/>
            <person name="Mondo S.J."/>
            <person name="Labutti K."/>
            <person name="Lipzen A."/>
            <person name="Dockter R."/>
            <person name="Kennedy M."/>
            <person name="Grigoriev I.V."/>
            <person name="Spatafora J.W."/>
        </authorList>
    </citation>
    <scope>NUCLEOTIDE SEQUENCE [LARGE SCALE GENOMIC DNA]</scope>
    <source>
        <strain evidence="5 6">CBS 120377</strain>
    </source>
</reference>
<protein>
    <submittedName>
        <fullName evidence="5">Oxidoreductase CipA</fullName>
    </submittedName>
</protein>
<dbReference type="PANTHER" id="PTHR47706:SF7">
    <property type="entry name" value="CIPA-LIKE, PUTATIVE (AFU_ORTHOLOGUE AFUA_1G01630)-RELATED"/>
    <property type="match status" value="1"/>
</dbReference>
<gene>
    <name evidence="5" type="ORF">LY89DRAFT_766888</name>
</gene>
<dbReference type="GO" id="GO:0016491">
    <property type="term" value="F:oxidoreductase activity"/>
    <property type="evidence" value="ECO:0007669"/>
    <property type="project" value="UniProtKB-KW"/>
</dbReference>
<accession>A0A132B5A6</accession>
<evidence type="ECO:0000313" key="5">
    <source>
        <dbReference type="EMBL" id="KUJ07074.1"/>
    </source>
</evidence>
<evidence type="ECO:0000256" key="3">
    <source>
        <dbReference type="ARBA" id="ARBA00023002"/>
    </source>
</evidence>
<evidence type="ECO:0000313" key="6">
    <source>
        <dbReference type="Proteomes" id="UP000070700"/>
    </source>
</evidence>
<dbReference type="KEGG" id="psco:LY89DRAFT_766888"/>
<dbReference type="PANTHER" id="PTHR47706">
    <property type="entry name" value="NMRA-LIKE FAMILY PROTEIN"/>
    <property type="match status" value="1"/>
</dbReference>
<proteinExistence type="inferred from homology"/>
<feature type="domain" description="NAD(P)-binding" evidence="4">
    <location>
        <begin position="11"/>
        <end position="97"/>
    </location>
</feature>
<evidence type="ECO:0000256" key="2">
    <source>
        <dbReference type="ARBA" id="ARBA00022857"/>
    </source>
</evidence>
<dbReference type="InterPro" id="IPR036291">
    <property type="entry name" value="NAD(P)-bd_dom_sf"/>
</dbReference>
<dbReference type="Proteomes" id="UP000070700">
    <property type="component" value="Unassembled WGS sequence"/>
</dbReference>
<dbReference type="RefSeq" id="XP_018061429.1">
    <property type="nucleotide sequence ID" value="XM_018221737.1"/>
</dbReference>
<dbReference type="Pfam" id="PF13460">
    <property type="entry name" value="NAD_binding_10"/>
    <property type="match status" value="1"/>
</dbReference>
<organism evidence="5 6">
    <name type="scientific">Mollisia scopiformis</name>
    <name type="common">Conifer needle endophyte fungus</name>
    <name type="synonym">Phialocephala scopiformis</name>
    <dbReference type="NCBI Taxonomy" id="149040"/>
    <lineage>
        <taxon>Eukaryota</taxon>
        <taxon>Fungi</taxon>
        <taxon>Dikarya</taxon>
        <taxon>Ascomycota</taxon>
        <taxon>Pezizomycotina</taxon>
        <taxon>Leotiomycetes</taxon>
        <taxon>Helotiales</taxon>
        <taxon>Mollisiaceae</taxon>
        <taxon>Mollisia</taxon>
    </lineage>
</organism>
<keyword evidence="6" id="KW-1185">Reference proteome</keyword>
<dbReference type="Gene3D" id="3.40.50.720">
    <property type="entry name" value="NAD(P)-binding Rossmann-like Domain"/>
    <property type="match status" value="1"/>
</dbReference>
<comment type="similarity">
    <text evidence="1">Belongs to the NmrA-type oxidoreductase family. Isoflavone reductase subfamily.</text>
</comment>
<dbReference type="AlphaFoldDB" id="A0A132B5A6"/>
<dbReference type="EMBL" id="KQ947441">
    <property type="protein sequence ID" value="KUJ07074.1"/>
    <property type="molecule type" value="Genomic_DNA"/>
</dbReference>